<feature type="domain" description="SWIM-type" evidence="4">
    <location>
        <begin position="154"/>
        <end position="186"/>
    </location>
</feature>
<keyword evidence="5" id="KW-0418">Kinase</keyword>
<evidence type="ECO:0000259" key="3">
    <source>
        <dbReference type="PROSITE" id="PS50089"/>
    </source>
</evidence>
<dbReference type="Pfam" id="PF04434">
    <property type="entry name" value="SWIM"/>
    <property type="match status" value="1"/>
</dbReference>
<dbReference type="GO" id="GO:0061630">
    <property type="term" value="F:ubiquitin protein ligase activity"/>
    <property type="evidence" value="ECO:0007669"/>
    <property type="project" value="InterPro"/>
</dbReference>
<dbReference type="GO" id="GO:0016301">
    <property type="term" value="F:kinase activity"/>
    <property type="evidence" value="ECO:0007669"/>
    <property type="project" value="UniProtKB-KW"/>
</dbReference>
<dbReference type="STRING" id="105231.A0A1Y1IGX6"/>
<dbReference type="PANTHER" id="PTHR21540">
    <property type="entry name" value="RING FINGER AND SWIM DOMAIN-CONTAINING PROTEIN 2"/>
    <property type="match status" value="1"/>
</dbReference>
<dbReference type="OMA" id="EKEPYIN"/>
<feature type="domain" description="RING-type" evidence="3">
    <location>
        <begin position="263"/>
        <end position="313"/>
    </location>
</feature>
<feature type="region of interest" description="Disordered" evidence="2">
    <location>
        <begin position="1"/>
        <end position="106"/>
    </location>
</feature>
<gene>
    <name evidence="5" type="ORF">KFL_006030030</name>
</gene>
<evidence type="ECO:0000313" key="5">
    <source>
        <dbReference type="EMBL" id="GAQ90120.1"/>
    </source>
</evidence>
<dbReference type="InterPro" id="IPR007527">
    <property type="entry name" value="Znf_SWIM"/>
</dbReference>
<evidence type="ECO:0000313" key="6">
    <source>
        <dbReference type="Proteomes" id="UP000054558"/>
    </source>
</evidence>
<dbReference type="Pfam" id="PF13639">
    <property type="entry name" value="zf-RING_2"/>
    <property type="match status" value="1"/>
</dbReference>
<dbReference type="SUPFAM" id="SSF57850">
    <property type="entry name" value="RING/U-box"/>
    <property type="match status" value="1"/>
</dbReference>
<dbReference type="CDD" id="cd16494">
    <property type="entry name" value="RING-CH-C4HC3_ZSWM2"/>
    <property type="match status" value="1"/>
</dbReference>
<reference evidence="5 6" key="1">
    <citation type="journal article" date="2014" name="Nat. Commun.">
        <title>Klebsormidium flaccidum genome reveals primary factors for plant terrestrial adaptation.</title>
        <authorList>
            <person name="Hori K."/>
            <person name="Maruyama F."/>
            <person name="Fujisawa T."/>
            <person name="Togashi T."/>
            <person name="Yamamoto N."/>
            <person name="Seo M."/>
            <person name="Sato S."/>
            <person name="Yamada T."/>
            <person name="Mori H."/>
            <person name="Tajima N."/>
            <person name="Moriyama T."/>
            <person name="Ikeuchi M."/>
            <person name="Watanabe M."/>
            <person name="Wada H."/>
            <person name="Kobayashi K."/>
            <person name="Saito M."/>
            <person name="Masuda T."/>
            <person name="Sasaki-Sekimoto Y."/>
            <person name="Mashiguchi K."/>
            <person name="Awai K."/>
            <person name="Shimojima M."/>
            <person name="Masuda S."/>
            <person name="Iwai M."/>
            <person name="Nobusawa T."/>
            <person name="Narise T."/>
            <person name="Kondo S."/>
            <person name="Saito H."/>
            <person name="Sato R."/>
            <person name="Murakawa M."/>
            <person name="Ihara Y."/>
            <person name="Oshima-Yamada Y."/>
            <person name="Ohtaka K."/>
            <person name="Satoh M."/>
            <person name="Sonobe K."/>
            <person name="Ishii M."/>
            <person name="Ohtani R."/>
            <person name="Kanamori-Sato M."/>
            <person name="Honoki R."/>
            <person name="Miyazaki D."/>
            <person name="Mochizuki H."/>
            <person name="Umetsu J."/>
            <person name="Higashi K."/>
            <person name="Shibata D."/>
            <person name="Kamiya Y."/>
            <person name="Sato N."/>
            <person name="Nakamura Y."/>
            <person name="Tabata S."/>
            <person name="Ida S."/>
            <person name="Kurokawa K."/>
            <person name="Ohta H."/>
        </authorList>
    </citation>
    <scope>NUCLEOTIDE SEQUENCE [LARGE SCALE GENOMIC DNA]</scope>
    <source>
        <strain evidence="5 6">NIES-2285</strain>
    </source>
</reference>
<dbReference type="InterPro" id="IPR013083">
    <property type="entry name" value="Znf_RING/FYVE/PHD"/>
</dbReference>
<protein>
    <submittedName>
        <fullName evidence="5">Mitogen-activated protein kinase kinase kinase 1</fullName>
    </submittedName>
</protein>
<evidence type="ECO:0000259" key="4">
    <source>
        <dbReference type="PROSITE" id="PS50966"/>
    </source>
</evidence>
<dbReference type="PROSITE" id="PS50089">
    <property type="entry name" value="ZF_RING_2"/>
    <property type="match status" value="1"/>
</dbReference>
<organism evidence="5 6">
    <name type="scientific">Klebsormidium nitens</name>
    <name type="common">Green alga</name>
    <name type="synonym">Ulothrix nitens</name>
    <dbReference type="NCBI Taxonomy" id="105231"/>
    <lineage>
        <taxon>Eukaryota</taxon>
        <taxon>Viridiplantae</taxon>
        <taxon>Streptophyta</taxon>
        <taxon>Klebsormidiophyceae</taxon>
        <taxon>Klebsormidiales</taxon>
        <taxon>Klebsormidiaceae</taxon>
        <taxon>Klebsormidium</taxon>
    </lineage>
</organism>
<dbReference type="InterPro" id="IPR001841">
    <property type="entry name" value="Znf_RING"/>
</dbReference>
<dbReference type="Gene3D" id="3.30.40.10">
    <property type="entry name" value="Zinc/RING finger domain, C3HC4 (zinc finger)"/>
    <property type="match status" value="1"/>
</dbReference>
<evidence type="ECO:0000256" key="1">
    <source>
        <dbReference type="PROSITE-ProRule" id="PRU00175"/>
    </source>
</evidence>
<accession>A0A1Y1IGX6</accession>
<feature type="compositionally biased region" description="Basic and acidic residues" evidence="2">
    <location>
        <begin position="95"/>
        <end position="104"/>
    </location>
</feature>
<keyword evidence="1" id="KW-0479">Metal-binding</keyword>
<proteinExistence type="predicted"/>
<dbReference type="InterPro" id="IPR039903">
    <property type="entry name" value="Zswim2"/>
</dbReference>
<dbReference type="PANTHER" id="PTHR21540:SF0">
    <property type="entry name" value="PHD FAMILY PROTEIN"/>
    <property type="match status" value="1"/>
</dbReference>
<keyword evidence="1" id="KW-0863">Zinc-finger</keyword>
<feature type="compositionally biased region" description="Low complexity" evidence="2">
    <location>
        <begin position="15"/>
        <end position="87"/>
    </location>
</feature>
<dbReference type="Proteomes" id="UP000054558">
    <property type="component" value="Unassembled WGS sequence"/>
</dbReference>
<keyword evidence="6" id="KW-1185">Reference proteome</keyword>
<dbReference type="GO" id="GO:0008270">
    <property type="term" value="F:zinc ion binding"/>
    <property type="evidence" value="ECO:0007669"/>
    <property type="project" value="UniProtKB-KW"/>
</dbReference>
<dbReference type="OrthoDB" id="2122982at2759"/>
<dbReference type="AlphaFoldDB" id="A0A1Y1IGX6"/>
<name>A0A1Y1IGX6_KLENI</name>
<dbReference type="PROSITE" id="PS50966">
    <property type="entry name" value="ZF_SWIM"/>
    <property type="match status" value="1"/>
</dbReference>
<evidence type="ECO:0000256" key="2">
    <source>
        <dbReference type="SAM" id="MobiDB-lite"/>
    </source>
</evidence>
<dbReference type="EMBL" id="DF237552">
    <property type="protein sequence ID" value="GAQ90120.1"/>
    <property type="molecule type" value="Genomic_DNA"/>
</dbReference>
<keyword evidence="5" id="KW-0808">Transferase</keyword>
<keyword evidence="1" id="KW-0862">Zinc</keyword>
<sequence>MANWPPPYMLQGAPSISSAVGAQSAASVLAGGDHQPSSSVTSPSARSSRAPSVGPAPAPSLSSHAPANSSASAGSIEASAASTIRPPSAKRKRKEAAPKPEKRLARYVSSPNMKVLEKMQRAFTHRLYLIERVGPDGSEARVDYRVLGATGNVYTVTLARQPSCTCPDAAKGNTCKHWLFVVLRVLKLPRDDPRVWQKALLSTELADLLDKDKAACDETAAAGVVASDLVRRRYHEVVGTSEGAKEHAEELLGSVQRPLEGDCPICFEELSPEGRPGEPVVFCHTCGNNIHRDCFARWSQSKPKGQVTCVYCRSKWAAEGGLPADGGAPAAEGGYVNLAAFSNDHQDVSMESLYPATYEWIGRPRGGRRSWGYR</sequence>